<dbReference type="InterPro" id="IPR050835">
    <property type="entry name" value="ABC_transporter_sub-D"/>
</dbReference>
<evidence type="ECO:0000259" key="7">
    <source>
        <dbReference type="PROSITE" id="PS50893"/>
    </source>
</evidence>
<sequence>MLVFYKNHRKTILKSSYVLLLLAMFRGLKTGPSRRREGMGSGANKRGRVRTESDVSSQLSDEDARQGGGSAAAASASAERGARVDLDVDAEPEPEDAHTAPPKTFLLKLIVRDRRCLAIFAFQAALLVARTILSLRVATLDGILVSRLVKAQYSKFLQALLGQWMVLGIPASVVNSLIHYCTRLCAVTVNRLVSNHLLDRYMSSHHTFYAVNNQSQSRAIPTNTSALALTSAGGAPSSAAAAAAADAVSAASSNDRTAEMARSDLSVQYLTRDVGAFSYNLSVLLNQLLKPTLDLLLCSFKLASSANNGMMGEGTVALGIIVHVSNLLLKMIQPNFTKLAIQRTHLESVFRSLHSKLHSSSEEVALLKGQSTELWNLDYRFYQLAIFLHRELKSHALYDFATTFVIKYTWGAAGLALCSIPIFFKGDQAQDITAEFITNRRLLLTASSSIGRFVQLKKSIQQLRGVSVRLTQFNNRLDIGNAAANDAQFESLIEYDDSKIQFINVPLVTPTFQLLIPELNFELKHGDHLLIIGPNGCGKSSLFRVLGGLWPVVKSFTHPEKETKLIMPRRVGPNGEKPIFYLPQKPFMGSKFTFREQMIYPDTIENFEAKFANDYENGDNVLCEILHVLELDDLLTENMSIIMASSTIDQNESEVSTREAFDVVRNWSEELSISVQQRLAMARMYYHKPKFAVLDECTSAVSPEMEQKMYRHAQQLGISLISVCHRTTLWHFHNYLLKFDGKGSCQFGPFNPEQRLKDEERLIELSSLLEKDVPIWTKKLDELIIAKKSNVIRRSQTDLSSLASTGNLLLNPPTSTR</sequence>
<keyword evidence="9" id="KW-1185">Reference proteome</keyword>
<dbReference type="GO" id="GO:0007031">
    <property type="term" value="P:peroxisome organization"/>
    <property type="evidence" value="ECO:0007669"/>
    <property type="project" value="TreeGrafter"/>
</dbReference>
<evidence type="ECO:0000313" key="8">
    <source>
        <dbReference type="EMBL" id="SCW01852.1"/>
    </source>
</evidence>
<dbReference type="GO" id="GO:0016887">
    <property type="term" value="F:ATP hydrolysis activity"/>
    <property type="evidence" value="ECO:0007669"/>
    <property type="project" value="InterPro"/>
</dbReference>
<dbReference type="STRING" id="4955.A0A1G4MD99"/>
<dbReference type="GO" id="GO:0042760">
    <property type="term" value="P:very long-chain fatty acid catabolic process"/>
    <property type="evidence" value="ECO:0007669"/>
    <property type="project" value="TreeGrafter"/>
</dbReference>
<dbReference type="Pfam" id="PF00005">
    <property type="entry name" value="ABC_tran"/>
    <property type="match status" value="1"/>
</dbReference>
<evidence type="ECO:0000313" key="9">
    <source>
        <dbReference type="Proteomes" id="UP000190831"/>
    </source>
</evidence>
<evidence type="ECO:0000256" key="1">
    <source>
        <dbReference type="ARBA" id="ARBA00008575"/>
    </source>
</evidence>
<accession>A0A1G4MD99</accession>
<dbReference type="PANTHER" id="PTHR11384:SF69">
    <property type="entry name" value="PEROXISOMAL LONG-CHAIN FATTY ACID IMPORT PROTEIN 1"/>
    <property type="match status" value="1"/>
</dbReference>
<feature type="domain" description="ABC transporter" evidence="7">
    <location>
        <begin position="500"/>
        <end position="766"/>
    </location>
</feature>
<organism evidence="8 9">
    <name type="scientific">Lachancea fermentati</name>
    <name type="common">Zygosaccharomyces fermentati</name>
    <dbReference type="NCBI Taxonomy" id="4955"/>
    <lineage>
        <taxon>Eukaryota</taxon>
        <taxon>Fungi</taxon>
        <taxon>Dikarya</taxon>
        <taxon>Ascomycota</taxon>
        <taxon>Saccharomycotina</taxon>
        <taxon>Saccharomycetes</taxon>
        <taxon>Saccharomycetales</taxon>
        <taxon>Saccharomycetaceae</taxon>
        <taxon>Lachancea</taxon>
    </lineage>
</organism>
<dbReference type="PROSITE" id="PS50893">
    <property type="entry name" value="ABC_TRANSPORTER_2"/>
    <property type="match status" value="1"/>
</dbReference>
<dbReference type="OrthoDB" id="422637at2759"/>
<keyword evidence="5" id="KW-0472">Membrane</keyword>
<reference evidence="9" key="1">
    <citation type="submission" date="2016-03" db="EMBL/GenBank/DDBJ databases">
        <authorList>
            <person name="Devillers H."/>
        </authorList>
    </citation>
    <scope>NUCLEOTIDE SEQUENCE [LARGE SCALE GENOMIC DNA]</scope>
</reference>
<dbReference type="InterPro" id="IPR011527">
    <property type="entry name" value="ABC1_TM_dom"/>
</dbReference>
<comment type="similarity">
    <text evidence="1">Belongs to the ABC transporter superfamily. ABCD family. Peroxisomal fatty acyl CoA transporter (TC 3.A.1.203) subfamily.</text>
</comment>
<dbReference type="Gene3D" id="3.40.50.300">
    <property type="entry name" value="P-loop containing nucleotide triphosphate hydrolases"/>
    <property type="match status" value="1"/>
</dbReference>
<dbReference type="GO" id="GO:0140359">
    <property type="term" value="F:ABC-type transporter activity"/>
    <property type="evidence" value="ECO:0007669"/>
    <property type="project" value="InterPro"/>
</dbReference>
<evidence type="ECO:0000256" key="4">
    <source>
        <dbReference type="ARBA" id="ARBA00022989"/>
    </source>
</evidence>
<dbReference type="PANTHER" id="PTHR11384">
    <property type="entry name" value="ATP-BINDING CASSETTE, SUB-FAMILY D MEMBER"/>
    <property type="match status" value="1"/>
</dbReference>
<dbReference type="InterPro" id="IPR003439">
    <property type="entry name" value="ABC_transporter-like_ATP-bd"/>
</dbReference>
<dbReference type="SUPFAM" id="SSF52540">
    <property type="entry name" value="P-loop containing nucleoside triphosphate hydrolases"/>
    <property type="match status" value="1"/>
</dbReference>
<dbReference type="GO" id="GO:0015910">
    <property type="term" value="P:long-chain fatty acid import into peroxisome"/>
    <property type="evidence" value="ECO:0007669"/>
    <property type="project" value="TreeGrafter"/>
</dbReference>
<keyword evidence="3" id="KW-0812">Transmembrane</keyword>
<dbReference type="Proteomes" id="UP000190831">
    <property type="component" value="Chromosome E"/>
</dbReference>
<evidence type="ECO:0000256" key="5">
    <source>
        <dbReference type="ARBA" id="ARBA00023136"/>
    </source>
</evidence>
<dbReference type="GO" id="GO:0006635">
    <property type="term" value="P:fatty acid beta-oxidation"/>
    <property type="evidence" value="ECO:0007669"/>
    <property type="project" value="TreeGrafter"/>
</dbReference>
<dbReference type="InterPro" id="IPR027417">
    <property type="entry name" value="P-loop_NTPase"/>
</dbReference>
<evidence type="ECO:0000256" key="2">
    <source>
        <dbReference type="ARBA" id="ARBA00022448"/>
    </source>
</evidence>
<dbReference type="OMA" id="CHRTSLW"/>
<dbReference type="CDD" id="cd03223">
    <property type="entry name" value="ABCD_peroxisomal_ALDP"/>
    <property type="match status" value="1"/>
</dbReference>
<feature type="region of interest" description="Disordered" evidence="6">
    <location>
        <begin position="32"/>
        <end position="81"/>
    </location>
</feature>
<protein>
    <submittedName>
        <fullName evidence="8">LAFE_0E08680g1_1</fullName>
    </submittedName>
</protein>
<proteinExistence type="inferred from homology"/>
<dbReference type="EMBL" id="LT598488">
    <property type="protein sequence ID" value="SCW01852.1"/>
    <property type="molecule type" value="Genomic_DNA"/>
</dbReference>
<gene>
    <name evidence="8" type="ORF">LAFE_0E08680G</name>
</gene>
<name>A0A1G4MD99_LACFM</name>
<dbReference type="AlphaFoldDB" id="A0A1G4MD99"/>
<keyword evidence="2" id="KW-0813">Transport</keyword>
<evidence type="ECO:0000256" key="6">
    <source>
        <dbReference type="SAM" id="MobiDB-lite"/>
    </source>
</evidence>
<evidence type="ECO:0000256" key="3">
    <source>
        <dbReference type="ARBA" id="ARBA00022692"/>
    </source>
</evidence>
<dbReference type="Pfam" id="PF06472">
    <property type="entry name" value="ABC_membrane_2"/>
    <property type="match status" value="2"/>
</dbReference>
<dbReference type="GO" id="GO:0005324">
    <property type="term" value="F:long-chain fatty acid transmembrane transporter activity"/>
    <property type="evidence" value="ECO:0007669"/>
    <property type="project" value="TreeGrafter"/>
</dbReference>
<dbReference type="GO" id="GO:0005778">
    <property type="term" value="C:peroxisomal membrane"/>
    <property type="evidence" value="ECO:0007669"/>
    <property type="project" value="TreeGrafter"/>
</dbReference>
<keyword evidence="4" id="KW-1133">Transmembrane helix</keyword>
<dbReference type="GO" id="GO:0005524">
    <property type="term" value="F:ATP binding"/>
    <property type="evidence" value="ECO:0007669"/>
    <property type="project" value="InterPro"/>
</dbReference>